<dbReference type="EMBL" id="PCXU01000005">
    <property type="protein sequence ID" value="PIR43880.1"/>
    <property type="molecule type" value="Genomic_DNA"/>
</dbReference>
<dbReference type="Gene3D" id="3.90.45.10">
    <property type="entry name" value="Peptide deformylase"/>
    <property type="match status" value="1"/>
</dbReference>
<gene>
    <name evidence="2 3" type="primary">def</name>
    <name evidence="3" type="ORF">COV24_00305</name>
</gene>
<dbReference type="NCBIfam" id="NF001159">
    <property type="entry name" value="PRK00150.1-3"/>
    <property type="match status" value="1"/>
</dbReference>
<dbReference type="HAMAP" id="MF_00163">
    <property type="entry name" value="Pep_deformylase"/>
    <property type="match status" value="1"/>
</dbReference>
<dbReference type="InterPro" id="IPR036821">
    <property type="entry name" value="Peptide_deformylase_sf"/>
</dbReference>
<dbReference type="PANTHER" id="PTHR10458:SF22">
    <property type="entry name" value="PEPTIDE DEFORMYLASE"/>
    <property type="match status" value="1"/>
</dbReference>
<feature type="active site" evidence="2">
    <location>
        <position position="140"/>
    </location>
</feature>
<comment type="catalytic activity">
    <reaction evidence="2">
        <text>N-terminal N-formyl-L-methionyl-[peptide] + H2O = N-terminal L-methionyl-[peptide] + formate</text>
        <dbReference type="Rhea" id="RHEA:24420"/>
        <dbReference type="Rhea" id="RHEA-COMP:10639"/>
        <dbReference type="Rhea" id="RHEA-COMP:10640"/>
        <dbReference type="ChEBI" id="CHEBI:15377"/>
        <dbReference type="ChEBI" id="CHEBI:15740"/>
        <dbReference type="ChEBI" id="CHEBI:49298"/>
        <dbReference type="ChEBI" id="CHEBI:64731"/>
        <dbReference type="EC" id="3.5.1.88"/>
    </reaction>
</comment>
<dbReference type="PRINTS" id="PR01576">
    <property type="entry name" value="PDEFORMYLASE"/>
</dbReference>
<dbReference type="GO" id="GO:0042586">
    <property type="term" value="F:peptide deformylase activity"/>
    <property type="evidence" value="ECO:0007669"/>
    <property type="project" value="UniProtKB-UniRule"/>
</dbReference>
<keyword evidence="2" id="KW-0479">Metal-binding</keyword>
<protein>
    <recommendedName>
        <fullName evidence="2">Peptide deformylase</fullName>
        <shortName evidence="2">PDF</shortName>
        <ecNumber evidence="2">3.5.1.88</ecNumber>
    </recommendedName>
    <alternativeName>
        <fullName evidence="2">Polypeptide deformylase</fullName>
    </alternativeName>
</protein>
<dbReference type="NCBIfam" id="TIGR00079">
    <property type="entry name" value="pept_deformyl"/>
    <property type="match status" value="1"/>
</dbReference>
<sequence length="173" mass="19712">MSEIIQHPNKVLRNNSVEIIDFTEAVHISNRLQKALTKSSVPGAGISAPQIGINKRIFIARKFFITKDNKEEHRNVIFINPTLLYVSKKMQKSLEGCLSIYNTYGHVMRHKSIKIGYYDVLGEPRTLKAGGFFSTVIQHEIDHLNGVLFIDKLVDNKTYTESEVDAMFSEKNE</sequence>
<dbReference type="PIRSF" id="PIRSF004749">
    <property type="entry name" value="Pep_def"/>
    <property type="match status" value="1"/>
</dbReference>
<name>A0A2H0RBN7_UNCKA</name>
<reference evidence="3 4" key="1">
    <citation type="submission" date="2017-09" db="EMBL/GenBank/DDBJ databases">
        <title>Depth-based differentiation of microbial function through sediment-hosted aquifers and enrichment of novel symbionts in the deep terrestrial subsurface.</title>
        <authorList>
            <person name="Probst A.J."/>
            <person name="Ladd B."/>
            <person name="Jarett J.K."/>
            <person name="Geller-Mcgrath D.E."/>
            <person name="Sieber C.M."/>
            <person name="Emerson J.B."/>
            <person name="Anantharaman K."/>
            <person name="Thomas B.C."/>
            <person name="Malmstrom R."/>
            <person name="Stieglmeier M."/>
            <person name="Klingl A."/>
            <person name="Woyke T."/>
            <person name="Ryan C.M."/>
            <person name="Banfield J.F."/>
        </authorList>
    </citation>
    <scope>NUCLEOTIDE SEQUENCE [LARGE SCALE GENOMIC DNA]</scope>
    <source>
        <strain evidence="3">CG10_big_fil_rev_8_21_14_0_10_32_10</strain>
    </source>
</reference>
<feature type="binding site" evidence="2">
    <location>
        <position position="97"/>
    </location>
    <ligand>
        <name>Fe cation</name>
        <dbReference type="ChEBI" id="CHEBI:24875"/>
    </ligand>
</feature>
<dbReference type="CDD" id="cd00487">
    <property type="entry name" value="Pep_deformylase"/>
    <property type="match status" value="1"/>
</dbReference>
<evidence type="ECO:0000256" key="1">
    <source>
        <dbReference type="ARBA" id="ARBA00010759"/>
    </source>
</evidence>
<accession>A0A2H0RBN7</accession>
<dbReference type="AlphaFoldDB" id="A0A2H0RBN7"/>
<dbReference type="GO" id="GO:0046872">
    <property type="term" value="F:metal ion binding"/>
    <property type="evidence" value="ECO:0007669"/>
    <property type="project" value="UniProtKB-KW"/>
</dbReference>
<proteinExistence type="inferred from homology"/>
<dbReference type="SUPFAM" id="SSF56420">
    <property type="entry name" value="Peptide deformylase"/>
    <property type="match status" value="1"/>
</dbReference>
<dbReference type="EC" id="3.5.1.88" evidence="2"/>
<dbReference type="PANTHER" id="PTHR10458">
    <property type="entry name" value="PEPTIDE DEFORMYLASE"/>
    <property type="match status" value="1"/>
</dbReference>
<comment type="cofactor">
    <cofactor evidence="2">
        <name>Fe(2+)</name>
        <dbReference type="ChEBI" id="CHEBI:29033"/>
    </cofactor>
    <text evidence="2">Binds 1 Fe(2+) ion.</text>
</comment>
<dbReference type="GO" id="GO:0006412">
    <property type="term" value="P:translation"/>
    <property type="evidence" value="ECO:0007669"/>
    <property type="project" value="UniProtKB-UniRule"/>
</dbReference>
<keyword evidence="2" id="KW-0648">Protein biosynthesis</keyword>
<evidence type="ECO:0000313" key="3">
    <source>
        <dbReference type="EMBL" id="PIR43880.1"/>
    </source>
</evidence>
<evidence type="ECO:0000256" key="2">
    <source>
        <dbReference type="HAMAP-Rule" id="MF_00163"/>
    </source>
</evidence>
<keyword evidence="2" id="KW-0408">Iron</keyword>
<evidence type="ECO:0000313" key="4">
    <source>
        <dbReference type="Proteomes" id="UP000230214"/>
    </source>
</evidence>
<feature type="binding site" evidence="2">
    <location>
        <position position="143"/>
    </location>
    <ligand>
        <name>Fe cation</name>
        <dbReference type="ChEBI" id="CHEBI:24875"/>
    </ligand>
</feature>
<dbReference type="InterPro" id="IPR023635">
    <property type="entry name" value="Peptide_deformylase"/>
</dbReference>
<organism evidence="3 4">
    <name type="scientific">candidate division WWE3 bacterium CG10_big_fil_rev_8_21_14_0_10_32_10</name>
    <dbReference type="NCBI Taxonomy" id="1975090"/>
    <lineage>
        <taxon>Bacteria</taxon>
        <taxon>Katanobacteria</taxon>
    </lineage>
</organism>
<dbReference type="Proteomes" id="UP000230214">
    <property type="component" value="Unassembled WGS sequence"/>
</dbReference>
<comment type="function">
    <text evidence="2">Removes the formyl group from the N-terminal Met of newly synthesized proteins. Requires at least a dipeptide for an efficient rate of reaction. N-terminal L-methionine is a prerequisite for activity but the enzyme has broad specificity at other positions.</text>
</comment>
<comment type="caution">
    <text evidence="3">The sequence shown here is derived from an EMBL/GenBank/DDBJ whole genome shotgun (WGS) entry which is preliminary data.</text>
</comment>
<feature type="binding site" evidence="2">
    <location>
        <position position="139"/>
    </location>
    <ligand>
        <name>Fe cation</name>
        <dbReference type="ChEBI" id="CHEBI:24875"/>
    </ligand>
</feature>
<dbReference type="Pfam" id="PF01327">
    <property type="entry name" value="Pep_deformylase"/>
    <property type="match status" value="1"/>
</dbReference>
<comment type="similarity">
    <text evidence="1 2">Belongs to the polypeptide deformylase family.</text>
</comment>
<keyword evidence="2" id="KW-0378">Hydrolase</keyword>